<protein>
    <submittedName>
        <fullName evidence="4">Metallopeptidase</fullName>
    </submittedName>
</protein>
<dbReference type="Pfam" id="PF09967">
    <property type="entry name" value="DUF2201"/>
    <property type="match status" value="1"/>
</dbReference>
<dbReference type="EMBL" id="JACOPD010000012">
    <property type="protein sequence ID" value="MBC5681873.1"/>
    <property type="molecule type" value="Genomic_DNA"/>
</dbReference>
<dbReference type="Gene3D" id="3.40.50.410">
    <property type="entry name" value="von Willebrand factor, type A domain"/>
    <property type="match status" value="1"/>
</dbReference>
<dbReference type="Proteomes" id="UP000628463">
    <property type="component" value="Unassembled WGS sequence"/>
</dbReference>
<organism evidence="4 5">
    <name type="scientific">Lachnospira hominis</name>
    <name type="common">ex Liu et al. 2021</name>
    <dbReference type="NCBI Taxonomy" id="2763051"/>
    <lineage>
        <taxon>Bacteria</taxon>
        <taxon>Bacillati</taxon>
        <taxon>Bacillota</taxon>
        <taxon>Clostridia</taxon>
        <taxon>Lachnospirales</taxon>
        <taxon>Lachnospiraceae</taxon>
        <taxon>Lachnospira</taxon>
    </lineage>
</organism>
<feature type="region of interest" description="Disordered" evidence="1">
    <location>
        <begin position="190"/>
        <end position="211"/>
    </location>
</feature>
<sequence length="445" mass="52200">MEDNINTKNKEERDWEKTGIKVLDMAKQELFLGMRYMFLALNMLGYKADRRIRFVATDGRFLYYNPVLLIENYKKNPTDVNRAYLHMIMHCLFRHIYDAEKYKDEDDIQLWNLSCDICAEYLVDGIELSCVIKPENTKRQQIYKEILAKSRVLSAANIFYILKTQMNNQAQMWIASGEFEVDDHAYWHADQSDKDNTSSDEDNNKQEEKWENAAKKMQSAMTFDSGRGDTKGNLLKMLKAVNHKEISYRDFLRKSAVTRESMHVDMDSFDYGFYNYGMTVYGNMPLIEELEYREESRIKDFVIVIDTSGSCAFTLVQKFINETLGILTESDLFFEKIRLHIIQCDNQVQEDIVINDLKQAESFKDNFAVKGFGGTDFRPAFNYIEKLRQMGELKSLKGVLYFTDGYGIYPEHKPPYDVAFVFPEMYDADRIVPGWAIRVEWKVEE</sequence>
<feature type="domain" description="VWA-like" evidence="2">
    <location>
        <begin position="302"/>
        <end position="436"/>
    </location>
</feature>
<dbReference type="InterPro" id="IPR036465">
    <property type="entry name" value="vWFA_dom_sf"/>
</dbReference>
<accession>A0ABR7G497</accession>
<name>A0ABR7G497_9FIRM</name>
<reference evidence="4 5" key="1">
    <citation type="submission" date="2020-08" db="EMBL/GenBank/DDBJ databases">
        <title>Genome public.</title>
        <authorList>
            <person name="Liu C."/>
            <person name="Sun Q."/>
        </authorList>
    </citation>
    <scope>NUCLEOTIDE SEQUENCE [LARGE SCALE GENOMIC DNA]</scope>
    <source>
        <strain evidence="4 5">NSJ-43</strain>
    </source>
</reference>
<evidence type="ECO:0000313" key="4">
    <source>
        <dbReference type="EMBL" id="MBC5681873.1"/>
    </source>
</evidence>
<keyword evidence="5" id="KW-1185">Reference proteome</keyword>
<evidence type="ECO:0000259" key="2">
    <source>
        <dbReference type="Pfam" id="PF09967"/>
    </source>
</evidence>
<feature type="domain" description="Putative metallopeptidase" evidence="3">
    <location>
        <begin position="39"/>
        <end position="253"/>
    </location>
</feature>
<dbReference type="PANTHER" id="PTHR38730:SF1">
    <property type="entry name" value="SLL7028 PROTEIN"/>
    <property type="match status" value="1"/>
</dbReference>
<proteinExistence type="predicted"/>
<evidence type="ECO:0000313" key="5">
    <source>
        <dbReference type="Proteomes" id="UP000628463"/>
    </source>
</evidence>
<dbReference type="PANTHER" id="PTHR38730">
    <property type="entry name" value="SLL7028 PROTEIN"/>
    <property type="match status" value="1"/>
</dbReference>
<dbReference type="SUPFAM" id="SSF53300">
    <property type="entry name" value="vWA-like"/>
    <property type="match status" value="1"/>
</dbReference>
<comment type="caution">
    <text evidence="4">The sequence shown here is derived from an EMBL/GenBank/DDBJ whole genome shotgun (WGS) entry which is preliminary data.</text>
</comment>
<dbReference type="InterPro" id="IPR018698">
    <property type="entry name" value="VWA-like_dom"/>
</dbReference>
<evidence type="ECO:0000259" key="3">
    <source>
        <dbReference type="Pfam" id="PF13203"/>
    </source>
</evidence>
<dbReference type="RefSeq" id="WP_186837465.1">
    <property type="nucleotide sequence ID" value="NZ_JACOPD010000012.1"/>
</dbReference>
<dbReference type="Pfam" id="PF13203">
    <property type="entry name" value="DUF2201_N"/>
    <property type="match status" value="1"/>
</dbReference>
<evidence type="ECO:0000256" key="1">
    <source>
        <dbReference type="SAM" id="MobiDB-lite"/>
    </source>
</evidence>
<gene>
    <name evidence="4" type="ORF">H8S01_13040</name>
</gene>
<dbReference type="InterPro" id="IPR025154">
    <property type="entry name" value="Put_metallopeptidase_dom"/>
</dbReference>